<protein>
    <recommendedName>
        <fullName evidence="2">Peptidase C45 acyl-coenzyme A:6-aminopenicillanic acid acyl-transferase</fullName>
    </recommendedName>
</protein>
<reference evidence="1" key="1">
    <citation type="journal article" date="2020" name="Nature">
        <title>Giant virus diversity and host interactions through global metagenomics.</title>
        <authorList>
            <person name="Schulz F."/>
            <person name="Roux S."/>
            <person name="Paez-Espino D."/>
            <person name="Jungbluth S."/>
            <person name="Walsh D.A."/>
            <person name="Denef V.J."/>
            <person name="McMahon K.D."/>
            <person name="Konstantinidis K.T."/>
            <person name="Eloe-Fadrosh E.A."/>
            <person name="Kyrpides N.C."/>
            <person name="Woyke T."/>
        </authorList>
    </citation>
    <scope>NUCLEOTIDE SEQUENCE</scope>
    <source>
        <strain evidence="1">GVMAG-M-3300010157-4</strain>
    </source>
</reference>
<dbReference type="AlphaFoldDB" id="A0A6C0B5N6"/>
<dbReference type="EMBL" id="MN739082">
    <property type="protein sequence ID" value="QHS87517.1"/>
    <property type="molecule type" value="Genomic_DNA"/>
</dbReference>
<evidence type="ECO:0000313" key="1">
    <source>
        <dbReference type="EMBL" id="QHS87517.1"/>
    </source>
</evidence>
<dbReference type="InterPro" id="IPR047794">
    <property type="entry name" value="C45_proenzyme-like"/>
</dbReference>
<evidence type="ECO:0008006" key="2">
    <source>
        <dbReference type="Google" id="ProtNLM"/>
    </source>
</evidence>
<sequence length="454" mass="51176">MTTRRNRPNTRASQKNIKVNGTLHRSNGWITARIYGAPFDRGYAHGYLLYKELKSVGPILKHLVKTYYKTSLTEYLERCKASIQPHLKTPEWGFIEQELRGICAGYKKRCASGLEYDLLVGWNSYLSFSEVYANINKEDDNLKVVNLEVVEQRCSAFIATGSATHDGKIIMAQNTHTYFLTGFISNIALYVYPEDTDSAFMMQVAPGLISSSADWFITQRGIVGCETTIANISYVPDFTQNVPYFLRIRKAMEQGQTMDDYVAIMSDRNAGDYACSWLFGDIRTNEIMRFEQGFQTSDVQRTHNGTFHGMNSAISPVLRALETTDTGLNDSHSGTGARNLRIEHLLLKPDLSIADAKRIISDHYDVGENRECKGLRTICKHGECADPFAPTGATDGKVVDSDMARTMSFEGIMGSSCGRVFQKKDYPDYSPKHGHWKKLVLNMPKWPWAKITKP</sequence>
<dbReference type="Gene3D" id="3.60.60.30">
    <property type="match status" value="1"/>
</dbReference>
<accession>A0A6C0B5N6</accession>
<proteinExistence type="predicted"/>
<name>A0A6C0B5N6_9ZZZZ</name>
<dbReference type="NCBIfam" id="NF040521">
    <property type="entry name" value="C45_proenzyme"/>
    <property type="match status" value="1"/>
</dbReference>
<organism evidence="1">
    <name type="scientific">viral metagenome</name>
    <dbReference type="NCBI Taxonomy" id="1070528"/>
    <lineage>
        <taxon>unclassified sequences</taxon>
        <taxon>metagenomes</taxon>
        <taxon>organismal metagenomes</taxon>
    </lineage>
</organism>